<dbReference type="STRING" id="33114.A0A2G2WL01"/>
<comment type="caution">
    <text evidence="3">The sequence shown here is derived from an EMBL/GenBank/DDBJ whole genome shotgun (WGS) entry which is preliminary data.</text>
</comment>
<evidence type="ECO:0000259" key="1">
    <source>
        <dbReference type="Pfam" id="PF00646"/>
    </source>
</evidence>
<name>A0A2G2WL01_CAPBA</name>
<dbReference type="Gene3D" id="3.80.10.10">
    <property type="entry name" value="Ribonuclease Inhibitor"/>
    <property type="match status" value="1"/>
</dbReference>
<dbReference type="EMBL" id="MLFT02000006">
    <property type="protein sequence ID" value="PHT45902.1"/>
    <property type="molecule type" value="Genomic_DNA"/>
</dbReference>
<evidence type="ECO:0008006" key="5">
    <source>
        <dbReference type="Google" id="ProtNLM"/>
    </source>
</evidence>
<dbReference type="SUPFAM" id="SSF81383">
    <property type="entry name" value="F-box domain"/>
    <property type="match status" value="1"/>
</dbReference>
<accession>A0A2G2WL01</accession>
<dbReference type="Pfam" id="PF23622">
    <property type="entry name" value="LRR_At1g61320_AtMIF1"/>
    <property type="match status" value="1"/>
</dbReference>
<feature type="domain" description="At1g61320/AtMIF1 LRR" evidence="2">
    <location>
        <begin position="77"/>
        <end position="281"/>
    </location>
</feature>
<dbReference type="Proteomes" id="UP000224567">
    <property type="component" value="Unassembled WGS sequence"/>
</dbReference>
<dbReference type="InterPro" id="IPR001810">
    <property type="entry name" value="F-box_dom"/>
</dbReference>
<dbReference type="InterPro" id="IPR036047">
    <property type="entry name" value="F-box-like_dom_sf"/>
</dbReference>
<sequence>MEGDSDDRISKLPEPILHHIMSFLHVTDAARMSTLSKVSDSAWNSLPYLNFDDIFYWWSKDLNVVIDQTLASRKKHKISMQRFSLWLGHYHRLSYVNRWIKILIACNIKELNLRVDKRDYQGSMVYSRLPEAIFAAKSLNVLSLYGSKIELPKLSSLRELHFTFVFLDEQFIKAMCTSCCNLEHLSLQYFKGLTSFQVGETLPKLKRIDLVTLERHRSVLQLVDIAAINLEDLRINNLNGHIKVVRITACKALKSLYLNYVDITDNWIEELLYSLQNLEKFNSLQDLEEYEDRK</sequence>
<dbReference type="InterPro" id="IPR053772">
    <property type="entry name" value="At1g61320/At1g61330-like"/>
</dbReference>
<reference evidence="3 4" key="1">
    <citation type="journal article" date="2017" name="Genome Biol.">
        <title>New reference genome sequences of hot pepper reveal the massive evolution of plant disease-resistance genes by retroduplication.</title>
        <authorList>
            <person name="Kim S."/>
            <person name="Park J."/>
            <person name="Yeom S.I."/>
            <person name="Kim Y.M."/>
            <person name="Seo E."/>
            <person name="Kim K.T."/>
            <person name="Kim M.S."/>
            <person name="Lee J.M."/>
            <person name="Cheong K."/>
            <person name="Shin H.S."/>
            <person name="Kim S.B."/>
            <person name="Han K."/>
            <person name="Lee J."/>
            <person name="Park M."/>
            <person name="Lee H.A."/>
            <person name="Lee H.Y."/>
            <person name="Lee Y."/>
            <person name="Oh S."/>
            <person name="Lee J.H."/>
            <person name="Choi E."/>
            <person name="Choi E."/>
            <person name="Lee S.E."/>
            <person name="Jeon J."/>
            <person name="Kim H."/>
            <person name="Choi G."/>
            <person name="Song H."/>
            <person name="Lee J."/>
            <person name="Lee S.C."/>
            <person name="Kwon J.K."/>
            <person name="Lee H.Y."/>
            <person name="Koo N."/>
            <person name="Hong Y."/>
            <person name="Kim R.W."/>
            <person name="Kang W.H."/>
            <person name="Huh J.H."/>
            <person name="Kang B.C."/>
            <person name="Yang T.J."/>
            <person name="Lee Y.H."/>
            <person name="Bennetzen J.L."/>
            <person name="Choi D."/>
        </authorList>
    </citation>
    <scope>NUCLEOTIDE SEQUENCE [LARGE SCALE GENOMIC DNA]</scope>
    <source>
        <strain evidence="4">cv. PBC81</strain>
    </source>
</reference>
<dbReference type="SUPFAM" id="SSF52047">
    <property type="entry name" value="RNI-like"/>
    <property type="match status" value="1"/>
</dbReference>
<proteinExistence type="predicted"/>
<feature type="domain" description="F-box" evidence="1">
    <location>
        <begin position="9"/>
        <end position="38"/>
    </location>
</feature>
<dbReference type="PANTHER" id="PTHR34145">
    <property type="entry name" value="OS02G0105600 PROTEIN"/>
    <property type="match status" value="1"/>
</dbReference>
<evidence type="ECO:0000259" key="2">
    <source>
        <dbReference type="Pfam" id="PF23622"/>
    </source>
</evidence>
<gene>
    <name evidence="3" type="ORF">CQW23_15060</name>
</gene>
<dbReference type="InterPro" id="IPR055357">
    <property type="entry name" value="LRR_At1g61320_AtMIF1"/>
</dbReference>
<keyword evidence="4" id="KW-1185">Reference proteome</keyword>
<dbReference type="Pfam" id="PF00646">
    <property type="entry name" value="F-box"/>
    <property type="match status" value="1"/>
</dbReference>
<dbReference type="InterPro" id="IPR032675">
    <property type="entry name" value="LRR_dom_sf"/>
</dbReference>
<organism evidence="3 4">
    <name type="scientific">Capsicum baccatum</name>
    <name type="common">Peruvian pepper</name>
    <dbReference type="NCBI Taxonomy" id="33114"/>
    <lineage>
        <taxon>Eukaryota</taxon>
        <taxon>Viridiplantae</taxon>
        <taxon>Streptophyta</taxon>
        <taxon>Embryophyta</taxon>
        <taxon>Tracheophyta</taxon>
        <taxon>Spermatophyta</taxon>
        <taxon>Magnoliopsida</taxon>
        <taxon>eudicotyledons</taxon>
        <taxon>Gunneridae</taxon>
        <taxon>Pentapetalae</taxon>
        <taxon>asterids</taxon>
        <taxon>lamiids</taxon>
        <taxon>Solanales</taxon>
        <taxon>Solanaceae</taxon>
        <taxon>Solanoideae</taxon>
        <taxon>Capsiceae</taxon>
        <taxon>Capsicum</taxon>
    </lineage>
</organism>
<protein>
    <recommendedName>
        <fullName evidence="5">F-box domain-containing protein</fullName>
    </recommendedName>
</protein>
<reference evidence="4" key="2">
    <citation type="journal article" date="2017" name="J. Anim. Genet.">
        <title>Multiple reference genome sequences of hot pepper reveal the massive evolution of plant disease resistance genes by retroduplication.</title>
        <authorList>
            <person name="Kim S."/>
            <person name="Park J."/>
            <person name="Yeom S.-I."/>
            <person name="Kim Y.-M."/>
            <person name="Seo E."/>
            <person name="Kim K.-T."/>
            <person name="Kim M.-S."/>
            <person name="Lee J.M."/>
            <person name="Cheong K."/>
            <person name="Shin H.-S."/>
            <person name="Kim S.-B."/>
            <person name="Han K."/>
            <person name="Lee J."/>
            <person name="Park M."/>
            <person name="Lee H.-A."/>
            <person name="Lee H.-Y."/>
            <person name="Lee Y."/>
            <person name="Oh S."/>
            <person name="Lee J.H."/>
            <person name="Choi E."/>
            <person name="Choi E."/>
            <person name="Lee S.E."/>
            <person name="Jeon J."/>
            <person name="Kim H."/>
            <person name="Choi G."/>
            <person name="Song H."/>
            <person name="Lee J."/>
            <person name="Lee S.-C."/>
            <person name="Kwon J.-K."/>
            <person name="Lee H.-Y."/>
            <person name="Koo N."/>
            <person name="Hong Y."/>
            <person name="Kim R.W."/>
            <person name="Kang W.-H."/>
            <person name="Huh J.H."/>
            <person name="Kang B.-C."/>
            <person name="Yang T.-J."/>
            <person name="Lee Y.-H."/>
            <person name="Bennetzen J.L."/>
            <person name="Choi D."/>
        </authorList>
    </citation>
    <scope>NUCLEOTIDE SEQUENCE [LARGE SCALE GENOMIC DNA]</scope>
    <source>
        <strain evidence="4">cv. PBC81</strain>
    </source>
</reference>
<dbReference type="AlphaFoldDB" id="A0A2G2WL01"/>
<dbReference type="OrthoDB" id="1678879at2759"/>
<dbReference type="PANTHER" id="PTHR34145:SF62">
    <property type="entry name" value="FBD DOMAIN-CONTAINING PROTEIN"/>
    <property type="match status" value="1"/>
</dbReference>
<evidence type="ECO:0000313" key="4">
    <source>
        <dbReference type="Proteomes" id="UP000224567"/>
    </source>
</evidence>
<evidence type="ECO:0000313" key="3">
    <source>
        <dbReference type="EMBL" id="PHT45902.1"/>
    </source>
</evidence>